<name>A0ABR1UZT4_9PEZI</name>
<evidence type="ECO:0000259" key="3">
    <source>
        <dbReference type="PROSITE" id="PS50011"/>
    </source>
</evidence>
<dbReference type="InterPro" id="IPR011009">
    <property type="entry name" value="Kinase-like_dom_sf"/>
</dbReference>
<evidence type="ECO:0000256" key="2">
    <source>
        <dbReference type="SAM" id="Phobius"/>
    </source>
</evidence>
<protein>
    <recommendedName>
        <fullName evidence="3">Protein kinase domain-containing protein</fullName>
    </recommendedName>
</protein>
<keyword evidence="5" id="KW-1185">Reference proteome</keyword>
<feature type="domain" description="Protein kinase" evidence="3">
    <location>
        <begin position="48"/>
        <end position="342"/>
    </location>
</feature>
<dbReference type="SMART" id="SM00220">
    <property type="entry name" value="S_TKc"/>
    <property type="match status" value="1"/>
</dbReference>
<evidence type="ECO:0000313" key="5">
    <source>
        <dbReference type="Proteomes" id="UP001446871"/>
    </source>
</evidence>
<dbReference type="SUPFAM" id="SSF56112">
    <property type="entry name" value="Protein kinase-like (PK-like)"/>
    <property type="match status" value="1"/>
</dbReference>
<keyword evidence="2" id="KW-0472">Membrane</keyword>
<keyword evidence="1" id="KW-0547">Nucleotide-binding</keyword>
<dbReference type="Proteomes" id="UP001446871">
    <property type="component" value="Unassembled WGS sequence"/>
</dbReference>
<dbReference type="InterPro" id="IPR017441">
    <property type="entry name" value="Protein_kinase_ATP_BS"/>
</dbReference>
<keyword evidence="1" id="KW-0067">ATP-binding</keyword>
<keyword evidence="2" id="KW-1133">Transmembrane helix</keyword>
<feature type="binding site" evidence="1">
    <location>
        <position position="79"/>
    </location>
    <ligand>
        <name>ATP</name>
        <dbReference type="ChEBI" id="CHEBI:30616"/>
    </ligand>
</feature>
<gene>
    <name evidence="4" type="ORF">PG996_008001</name>
</gene>
<evidence type="ECO:0000313" key="4">
    <source>
        <dbReference type="EMBL" id="KAK8063349.1"/>
    </source>
</evidence>
<dbReference type="Gene3D" id="1.10.510.10">
    <property type="entry name" value="Transferase(Phosphotransferase) domain 1"/>
    <property type="match status" value="1"/>
</dbReference>
<evidence type="ECO:0000256" key="1">
    <source>
        <dbReference type="PROSITE-ProRule" id="PRU10141"/>
    </source>
</evidence>
<dbReference type="PANTHER" id="PTHR44167">
    <property type="entry name" value="OVARIAN-SPECIFIC SERINE/THREONINE-PROTEIN KINASE LOK-RELATED"/>
    <property type="match status" value="1"/>
</dbReference>
<dbReference type="PROSITE" id="PS00107">
    <property type="entry name" value="PROTEIN_KINASE_ATP"/>
    <property type="match status" value="1"/>
</dbReference>
<dbReference type="InterPro" id="IPR000719">
    <property type="entry name" value="Prot_kinase_dom"/>
</dbReference>
<sequence length="375" mass="42201">MKRKTREECRSRHGGSNCGDTCWKQLDPYSTEGLEARFKKRFKGGSDYKFKGFVGQGAYGVTALIHDTKQCPPRPLIIKRALAADVVDDLETEIQALKLFRGAAHIVQMIDYRDCKACEKVSDRKLPGPYIVLDYLENGTFEDFMERVGEAKVRVPNRVLWFIMLCFIRALAGLAWPAKGEQGAESQLEESSSEDPTGYAHNDLHTGNIMFGGLDPEVEEHSLVPLCKIIDFGSATSRELFADPDATPNLLQGQASNMEGLARIMMRLITGEAKRLPDRPAKMPSGIETDATLLFVPAAKFRYKWLDENLRDLIGNMMARDHQYRPALDSTLQGTLERATNLRSKDFPEEIREEERTSAIQAFVQRFFLDARGGN</sequence>
<accession>A0ABR1UZT4</accession>
<keyword evidence="2" id="KW-0812">Transmembrane</keyword>
<dbReference type="PROSITE" id="PS50011">
    <property type="entry name" value="PROTEIN_KINASE_DOM"/>
    <property type="match status" value="1"/>
</dbReference>
<dbReference type="EMBL" id="JAQQWM010000005">
    <property type="protein sequence ID" value="KAK8063349.1"/>
    <property type="molecule type" value="Genomic_DNA"/>
</dbReference>
<organism evidence="4 5">
    <name type="scientific">Apiospora saccharicola</name>
    <dbReference type="NCBI Taxonomy" id="335842"/>
    <lineage>
        <taxon>Eukaryota</taxon>
        <taxon>Fungi</taxon>
        <taxon>Dikarya</taxon>
        <taxon>Ascomycota</taxon>
        <taxon>Pezizomycotina</taxon>
        <taxon>Sordariomycetes</taxon>
        <taxon>Xylariomycetidae</taxon>
        <taxon>Amphisphaeriales</taxon>
        <taxon>Apiosporaceae</taxon>
        <taxon>Apiospora</taxon>
    </lineage>
</organism>
<dbReference type="PANTHER" id="PTHR44167:SF24">
    <property type="entry name" value="SERINE_THREONINE-PROTEIN KINASE CHK2"/>
    <property type="match status" value="1"/>
</dbReference>
<comment type="caution">
    <text evidence="4">The sequence shown here is derived from an EMBL/GenBank/DDBJ whole genome shotgun (WGS) entry which is preliminary data.</text>
</comment>
<feature type="transmembrane region" description="Helical" evidence="2">
    <location>
        <begin position="159"/>
        <end position="178"/>
    </location>
</feature>
<reference evidence="4 5" key="1">
    <citation type="submission" date="2023-01" db="EMBL/GenBank/DDBJ databases">
        <title>Analysis of 21 Apiospora genomes using comparative genomics revels a genus with tremendous synthesis potential of carbohydrate active enzymes and secondary metabolites.</title>
        <authorList>
            <person name="Sorensen T."/>
        </authorList>
    </citation>
    <scope>NUCLEOTIDE SEQUENCE [LARGE SCALE GENOMIC DNA]</scope>
    <source>
        <strain evidence="4 5">CBS 83171</strain>
    </source>
</reference>
<proteinExistence type="predicted"/>